<dbReference type="EMBL" id="JNOC01000017">
    <property type="protein sequence ID" value="KPH56136.1"/>
    <property type="molecule type" value="Genomic_DNA"/>
</dbReference>
<keyword evidence="4 10" id="KW-0813">Transport</keyword>
<keyword evidence="10" id="KW-0375">Hydrogen ion transport</keyword>
<evidence type="ECO:0000313" key="17">
    <source>
        <dbReference type="Proteomes" id="UP000037997"/>
    </source>
</evidence>
<gene>
    <name evidence="10 15" type="primary">atpC</name>
    <name evidence="14" type="ORF">HPU229334_03570</name>
    <name evidence="13" type="ORF">HPU229336_09040</name>
    <name evidence="15" type="ORF">NCTC13156_00562</name>
</gene>
<dbReference type="GO" id="GO:0045259">
    <property type="term" value="C:proton-transporting ATP synthase complex"/>
    <property type="evidence" value="ECO:0007669"/>
    <property type="project" value="UniProtKB-KW"/>
</dbReference>
<dbReference type="EMBL" id="UGJF01000001">
    <property type="protein sequence ID" value="STQ87742.1"/>
    <property type="molecule type" value="Genomic_DNA"/>
</dbReference>
<dbReference type="PANTHER" id="PTHR13822">
    <property type="entry name" value="ATP SYNTHASE DELTA/EPSILON CHAIN"/>
    <property type="match status" value="1"/>
</dbReference>
<dbReference type="GeneID" id="93196644"/>
<dbReference type="PATRIC" id="fig|35818.10.peg.1786"/>
<name>A0A0N1EDV1_9HELI</name>
<evidence type="ECO:0000313" key="14">
    <source>
        <dbReference type="EMBL" id="KPH56136.1"/>
    </source>
</evidence>
<evidence type="ECO:0000313" key="16">
    <source>
        <dbReference type="Proteomes" id="UP000037800"/>
    </source>
</evidence>
<dbReference type="Pfam" id="PF02823">
    <property type="entry name" value="ATP-synt_DE_N"/>
    <property type="match status" value="1"/>
</dbReference>
<dbReference type="NCBIfam" id="TIGR01216">
    <property type="entry name" value="ATP_synt_epsi"/>
    <property type="match status" value="1"/>
</dbReference>
<evidence type="ECO:0000256" key="6">
    <source>
        <dbReference type="ARBA" id="ARBA00023065"/>
    </source>
</evidence>
<evidence type="ECO:0000313" key="13">
    <source>
        <dbReference type="EMBL" id="KPH51193.1"/>
    </source>
</evidence>
<dbReference type="Proteomes" id="UP000037800">
    <property type="component" value="Unassembled WGS sequence"/>
</dbReference>
<proteinExistence type="inferred from homology"/>
<dbReference type="GO" id="GO:0046933">
    <property type="term" value="F:proton-transporting ATP synthase activity, rotational mechanism"/>
    <property type="evidence" value="ECO:0007669"/>
    <property type="project" value="UniProtKB-UniRule"/>
</dbReference>
<keyword evidence="9 10" id="KW-0066">ATP synthesis</keyword>
<dbReference type="PANTHER" id="PTHR13822:SF10">
    <property type="entry name" value="ATP SYNTHASE EPSILON CHAIN, CHLOROPLASTIC"/>
    <property type="match status" value="1"/>
</dbReference>
<dbReference type="AlphaFoldDB" id="A0A0N1EDV1"/>
<evidence type="ECO:0000256" key="1">
    <source>
        <dbReference type="ARBA" id="ARBA00003543"/>
    </source>
</evidence>
<dbReference type="RefSeq" id="WP_005021020.1">
    <property type="nucleotide sequence ID" value="NZ_CABKNZ010000044.1"/>
</dbReference>
<accession>A0A0N1EDV1</accession>
<dbReference type="OrthoDB" id="9799969at2"/>
<evidence type="ECO:0000256" key="11">
    <source>
        <dbReference type="RuleBase" id="RU003656"/>
    </source>
</evidence>
<keyword evidence="6 10" id="KW-0406">Ion transport</keyword>
<dbReference type="EMBL" id="JNUR01000007">
    <property type="protein sequence ID" value="KPH51193.1"/>
    <property type="molecule type" value="Genomic_DNA"/>
</dbReference>
<dbReference type="GO" id="GO:0005886">
    <property type="term" value="C:plasma membrane"/>
    <property type="evidence" value="ECO:0007669"/>
    <property type="project" value="UniProtKB-SubCell"/>
</dbReference>
<dbReference type="HAMAP" id="MF_00530">
    <property type="entry name" value="ATP_synth_epsil_bac"/>
    <property type="match status" value="1"/>
</dbReference>
<comment type="similarity">
    <text evidence="3 10 11">Belongs to the ATPase epsilon chain family.</text>
</comment>
<evidence type="ECO:0000256" key="5">
    <source>
        <dbReference type="ARBA" id="ARBA00022475"/>
    </source>
</evidence>
<dbReference type="InterPro" id="IPR020546">
    <property type="entry name" value="ATP_synth_F1_dsu/esu_N"/>
</dbReference>
<keyword evidence="8 10" id="KW-0139">CF(1)</keyword>
<dbReference type="InterPro" id="IPR036771">
    <property type="entry name" value="ATPsynth_dsu/esu_N"/>
</dbReference>
<evidence type="ECO:0000256" key="7">
    <source>
        <dbReference type="ARBA" id="ARBA00023136"/>
    </source>
</evidence>
<dbReference type="Gene3D" id="2.60.15.10">
    <property type="entry name" value="F0F1 ATP synthase delta/epsilon subunit, N-terminal"/>
    <property type="match status" value="1"/>
</dbReference>
<sequence>METLKLDIVTPEGKIFSNDVKSVTLPGSEGEFGVLPGHIGIVTTLNSGVIEIEKKDGKREIVAINWGYAKVDETSVDVLAEGAVDINGDSESEIAQAIANAKKLLEDSTDNKVAVSMVVSRIENSAKSIL</sequence>
<comment type="function">
    <text evidence="1 10">Produces ATP from ADP in the presence of a proton gradient across the membrane.</text>
</comment>
<protein>
    <recommendedName>
        <fullName evidence="10">ATP synthase epsilon chain</fullName>
    </recommendedName>
    <alternativeName>
        <fullName evidence="10">ATP synthase F1 sector epsilon subunit</fullName>
    </alternativeName>
    <alternativeName>
        <fullName evidence="10">F-ATPase epsilon subunit</fullName>
    </alternativeName>
</protein>
<evidence type="ECO:0000256" key="8">
    <source>
        <dbReference type="ARBA" id="ARBA00023196"/>
    </source>
</evidence>
<evidence type="ECO:0000256" key="2">
    <source>
        <dbReference type="ARBA" id="ARBA00004184"/>
    </source>
</evidence>
<comment type="subcellular location">
    <subcellularLocation>
        <location evidence="10">Cell membrane</location>
        <topology evidence="10">Peripheral membrane protein</topology>
    </subcellularLocation>
    <subcellularLocation>
        <location evidence="2">Endomembrane system</location>
        <topology evidence="2">Peripheral membrane protein</topology>
    </subcellularLocation>
</comment>
<dbReference type="CDD" id="cd12152">
    <property type="entry name" value="F1-ATPase_delta"/>
    <property type="match status" value="1"/>
</dbReference>
<dbReference type="Proteomes" id="UP000255269">
    <property type="component" value="Unassembled WGS sequence"/>
</dbReference>
<keyword evidence="7 10" id="KW-0472">Membrane</keyword>
<evidence type="ECO:0000256" key="10">
    <source>
        <dbReference type="HAMAP-Rule" id="MF_00530"/>
    </source>
</evidence>
<keyword evidence="5 10" id="KW-1003">Cell membrane</keyword>
<comment type="subunit">
    <text evidence="10 11">F-type ATPases have 2 components, CF(1) - the catalytic core - and CF(0) - the membrane proton channel. CF(1) has five subunits: alpha(3), beta(3), gamma(1), delta(1), epsilon(1). CF(0) has three main subunits: a, b and c.</text>
</comment>
<reference evidence="15 18" key="2">
    <citation type="submission" date="2018-06" db="EMBL/GenBank/DDBJ databases">
        <authorList>
            <consortium name="Pathogen Informatics"/>
            <person name="Doyle S."/>
        </authorList>
    </citation>
    <scope>NUCLEOTIDE SEQUENCE [LARGE SCALE GENOMIC DNA]</scope>
    <source>
        <strain evidence="15 18">NCTC13156</strain>
    </source>
</reference>
<evidence type="ECO:0000256" key="3">
    <source>
        <dbReference type="ARBA" id="ARBA00005712"/>
    </source>
</evidence>
<dbReference type="Proteomes" id="UP000037997">
    <property type="component" value="Unassembled WGS sequence"/>
</dbReference>
<feature type="domain" description="ATP synthase F1 complex delta/epsilon subunit N-terminal" evidence="12">
    <location>
        <begin position="4"/>
        <end position="83"/>
    </location>
</feature>
<organism evidence="14 17">
    <name type="scientific">Helicobacter pullorum</name>
    <dbReference type="NCBI Taxonomy" id="35818"/>
    <lineage>
        <taxon>Bacteria</taxon>
        <taxon>Pseudomonadati</taxon>
        <taxon>Campylobacterota</taxon>
        <taxon>Epsilonproteobacteria</taxon>
        <taxon>Campylobacterales</taxon>
        <taxon>Helicobacteraceae</taxon>
        <taxon>Helicobacter</taxon>
    </lineage>
</organism>
<evidence type="ECO:0000259" key="12">
    <source>
        <dbReference type="Pfam" id="PF02823"/>
    </source>
</evidence>
<evidence type="ECO:0000313" key="18">
    <source>
        <dbReference type="Proteomes" id="UP000255269"/>
    </source>
</evidence>
<dbReference type="GO" id="GO:0005524">
    <property type="term" value="F:ATP binding"/>
    <property type="evidence" value="ECO:0007669"/>
    <property type="project" value="UniProtKB-UniRule"/>
</dbReference>
<dbReference type="GO" id="GO:0012505">
    <property type="term" value="C:endomembrane system"/>
    <property type="evidence" value="ECO:0007669"/>
    <property type="project" value="UniProtKB-SubCell"/>
</dbReference>
<dbReference type="InterPro" id="IPR001469">
    <property type="entry name" value="ATP_synth_F1_dsu/esu"/>
</dbReference>
<evidence type="ECO:0000256" key="9">
    <source>
        <dbReference type="ARBA" id="ARBA00023310"/>
    </source>
</evidence>
<dbReference type="SUPFAM" id="SSF51344">
    <property type="entry name" value="Epsilon subunit of F1F0-ATP synthase N-terminal domain"/>
    <property type="match status" value="1"/>
</dbReference>
<evidence type="ECO:0000313" key="15">
    <source>
        <dbReference type="EMBL" id="STQ87742.1"/>
    </source>
</evidence>
<dbReference type="STRING" id="35818.HPU229336_09040"/>
<evidence type="ECO:0000256" key="4">
    <source>
        <dbReference type="ARBA" id="ARBA00022448"/>
    </source>
</evidence>
<reference evidence="16 17" key="1">
    <citation type="submission" date="2014-06" db="EMBL/GenBank/DDBJ databases">
        <title>Helicobacter pullorum isolates in fresh chicken meat - phenotypic and genotypic features.</title>
        <authorList>
            <person name="Borges V."/>
            <person name="Santos A."/>
            <person name="Correia C.B."/>
            <person name="Saraiva M."/>
            <person name="Menard A."/>
            <person name="Vieira L."/>
            <person name="Sampaio D.A."/>
            <person name="Gomes J.P."/>
            <person name="Oleastro M."/>
        </authorList>
    </citation>
    <scope>NUCLEOTIDE SEQUENCE [LARGE SCALE GENOMIC DNA]</scope>
    <source>
        <strain evidence="14 17">229334/12</strain>
        <strain evidence="13 16">229336/12</strain>
    </source>
</reference>